<accession>A0AAE0LCU7</accession>
<gene>
    <name evidence="8" type="ORF">CYMTET_11760</name>
</gene>
<feature type="binding site" evidence="6">
    <location>
        <position position="78"/>
    </location>
    <ligand>
        <name>chlorophyll a</name>
        <dbReference type="ChEBI" id="CHEBI:58416"/>
        <label>1</label>
    </ligand>
</feature>
<proteinExistence type="inferred from homology"/>
<dbReference type="EMBL" id="LGRX02004417">
    <property type="protein sequence ID" value="KAK3280397.1"/>
    <property type="molecule type" value="Genomic_DNA"/>
</dbReference>
<dbReference type="GO" id="GO:0009523">
    <property type="term" value="C:photosystem II"/>
    <property type="evidence" value="ECO:0007669"/>
    <property type="project" value="UniProtKB-KW"/>
</dbReference>
<dbReference type="GO" id="GO:0016168">
    <property type="term" value="F:chlorophyll binding"/>
    <property type="evidence" value="ECO:0007669"/>
    <property type="project" value="UniProtKB-KW"/>
</dbReference>
<feature type="binding site" evidence="6">
    <location>
        <position position="211"/>
    </location>
    <ligand>
        <name>chlorophyll a</name>
        <dbReference type="ChEBI" id="CHEBI:58416"/>
        <label>1</label>
    </ligand>
</feature>
<evidence type="ECO:0000313" key="9">
    <source>
        <dbReference type="Proteomes" id="UP001190700"/>
    </source>
</evidence>
<comment type="caution">
    <text evidence="8">The sequence shown here is derived from an EMBL/GenBank/DDBJ whole genome shotgun (WGS) entry which is preliminary data.</text>
</comment>
<evidence type="ECO:0000256" key="3">
    <source>
        <dbReference type="ARBA" id="ARBA00022531"/>
    </source>
</evidence>
<evidence type="ECO:0000256" key="1">
    <source>
        <dbReference type="ARBA" id="ARBA00022494"/>
    </source>
</evidence>
<keyword evidence="9" id="KW-1185">Reference proteome</keyword>
<dbReference type="InterPro" id="IPR001344">
    <property type="entry name" value="Chloro_AB-bd_pln"/>
</dbReference>
<feature type="binding site" evidence="6">
    <location>
        <position position="194"/>
    </location>
    <ligand>
        <name>chlorophyll a</name>
        <dbReference type="ChEBI" id="CHEBI:58416"/>
        <label>1</label>
    </ligand>
</feature>
<dbReference type="Gene3D" id="1.10.3460.10">
    <property type="entry name" value="Chlorophyll a/b binding protein domain"/>
    <property type="match status" value="1"/>
</dbReference>
<keyword evidence="7" id="KW-0793">Thylakoid</keyword>
<keyword evidence="3 7" id="KW-0602">Photosynthesis</keyword>
<feature type="binding site" evidence="6">
    <location>
        <position position="199"/>
    </location>
    <ligand>
        <name>chlorophyll a</name>
        <dbReference type="ChEBI" id="CHEBI:58416"/>
        <label>1</label>
    </ligand>
</feature>
<comment type="similarity">
    <text evidence="7">Belongs to the light-harvesting chlorophyll a/b-binding (LHC) protein family.</text>
</comment>
<sequence length="252" mass="27475">MFAVANNVLSAVAPRATPVQSRKTVVTRAEATSGKEYLATLPGIVSPFAPEPWDPAGLVNEFTTVGDVRRYREAELTHGRVAMLASVGFIVGENIEDFPLFGGVVSGPAITQFQQLPRGFWEVLVLVIGIAEAYRVAVGWATPTGAGFNQLKSEEEYNMGELDFDPLGYLQQQKAQSASPEEFAERVLALKNKELNNGRLAMIAIAGFVAQEFAEPEGAKEIFEHLFQTIEKDIVYEVEKVEEAVVALERAG</sequence>
<dbReference type="PANTHER" id="PTHR21649">
    <property type="entry name" value="CHLOROPHYLL A/B BINDING PROTEIN"/>
    <property type="match status" value="1"/>
</dbReference>
<protein>
    <recommendedName>
        <fullName evidence="7">Chlorophyll a-b binding protein, chloroplastic</fullName>
    </recommendedName>
</protein>
<keyword evidence="2 7" id="KW-0150">Chloroplast</keyword>
<evidence type="ECO:0000256" key="6">
    <source>
        <dbReference type="PIRSR" id="PIRSR601344-1"/>
    </source>
</evidence>
<evidence type="ECO:0000313" key="8">
    <source>
        <dbReference type="EMBL" id="KAK3280397.1"/>
    </source>
</evidence>
<dbReference type="Proteomes" id="UP001190700">
    <property type="component" value="Unassembled WGS sequence"/>
</dbReference>
<dbReference type="AlphaFoldDB" id="A0AAE0LCU7"/>
<evidence type="ECO:0000256" key="2">
    <source>
        <dbReference type="ARBA" id="ARBA00022528"/>
    </source>
</evidence>
<dbReference type="Pfam" id="PF00504">
    <property type="entry name" value="Chloroa_b-bind"/>
    <property type="match status" value="1"/>
</dbReference>
<feature type="binding site" evidence="6">
    <location>
        <position position="53"/>
    </location>
    <ligand>
        <name>chlorophyll a</name>
        <dbReference type="ChEBI" id="CHEBI:58416"/>
        <label>1</label>
    </ligand>
</feature>
<feature type="binding site" evidence="6">
    <location>
        <position position="75"/>
    </location>
    <ligand>
        <name>chlorophyll a</name>
        <dbReference type="ChEBI" id="CHEBI:58416"/>
        <label>1</label>
    </ligand>
</feature>
<dbReference type="InterPro" id="IPR022796">
    <property type="entry name" value="Chloroa_b-bind"/>
</dbReference>
<evidence type="ECO:0000256" key="5">
    <source>
        <dbReference type="ARBA" id="ARBA00022991"/>
    </source>
</evidence>
<keyword evidence="5 7" id="KW-0157">Chromophore</keyword>
<keyword evidence="1 6" id="KW-0148">Chlorophyll</keyword>
<reference evidence="8 9" key="1">
    <citation type="journal article" date="2015" name="Genome Biol. Evol.">
        <title>Comparative Genomics of a Bacterivorous Green Alga Reveals Evolutionary Causalities and Consequences of Phago-Mixotrophic Mode of Nutrition.</title>
        <authorList>
            <person name="Burns J.A."/>
            <person name="Paasch A."/>
            <person name="Narechania A."/>
            <person name="Kim E."/>
        </authorList>
    </citation>
    <scope>NUCLEOTIDE SEQUENCE [LARGE SCALE GENOMIC DNA]</scope>
    <source>
        <strain evidence="8 9">PLY_AMNH</strain>
    </source>
</reference>
<feature type="binding site" evidence="6">
    <location>
        <position position="225"/>
    </location>
    <ligand>
        <name>chlorophyll a</name>
        <dbReference type="ChEBI" id="CHEBI:58416"/>
        <label>1</label>
    </ligand>
</feature>
<feature type="binding site" description="axial binding residue" evidence="6">
    <location>
        <position position="80"/>
    </location>
    <ligand>
        <name>chlorophyll b</name>
        <dbReference type="ChEBI" id="CHEBI:61721"/>
        <label>1</label>
    </ligand>
    <ligandPart>
        <name>Mg</name>
        <dbReference type="ChEBI" id="CHEBI:25107"/>
    </ligandPart>
</feature>
<keyword evidence="7" id="KW-0604">Photosystem II</keyword>
<keyword evidence="4 7" id="KW-0934">Plastid</keyword>
<comment type="subcellular location">
    <subcellularLocation>
        <location evidence="7">Plastid</location>
        <location evidence="7">Chloroplast thylakoid membrane</location>
    </subcellularLocation>
</comment>
<name>A0AAE0LCU7_9CHLO</name>
<feature type="binding site" evidence="6">
    <location>
        <position position="193"/>
    </location>
    <ligand>
        <name>chlorophyll a</name>
        <dbReference type="ChEBI" id="CHEBI:58416"/>
        <label>1</label>
    </ligand>
</feature>
<dbReference type="SUPFAM" id="SSF103511">
    <property type="entry name" value="Chlorophyll a-b binding protein"/>
    <property type="match status" value="1"/>
</dbReference>
<organism evidence="8 9">
    <name type="scientific">Cymbomonas tetramitiformis</name>
    <dbReference type="NCBI Taxonomy" id="36881"/>
    <lineage>
        <taxon>Eukaryota</taxon>
        <taxon>Viridiplantae</taxon>
        <taxon>Chlorophyta</taxon>
        <taxon>Pyramimonadophyceae</taxon>
        <taxon>Pyramimonadales</taxon>
        <taxon>Pyramimonadaceae</taxon>
        <taxon>Cymbomonas</taxon>
    </lineage>
</organism>
<feature type="binding site" evidence="6">
    <location>
        <position position="197"/>
    </location>
    <ligand>
        <name>chlorophyll a</name>
        <dbReference type="ChEBI" id="CHEBI:58416"/>
        <label>1</label>
    </ligand>
</feature>
<dbReference type="GO" id="GO:0009535">
    <property type="term" value="C:chloroplast thylakoid membrane"/>
    <property type="evidence" value="ECO:0007669"/>
    <property type="project" value="UniProtKB-SubCell"/>
</dbReference>
<dbReference type="GO" id="GO:0009522">
    <property type="term" value="C:photosystem I"/>
    <property type="evidence" value="ECO:0007669"/>
    <property type="project" value="UniProtKB-KW"/>
</dbReference>
<comment type="function">
    <text evidence="7">The light-harvesting complex (LHC) functions as a light receptor, it captures and delivers excitation energy to photosystems with which it is closely associated.</text>
</comment>
<evidence type="ECO:0000256" key="4">
    <source>
        <dbReference type="ARBA" id="ARBA00022640"/>
    </source>
</evidence>
<dbReference type="GO" id="GO:0009765">
    <property type="term" value="P:photosynthesis, light harvesting"/>
    <property type="evidence" value="ECO:0007669"/>
    <property type="project" value="InterPro"/>
</dbReference>
<keyword evidence="7" id="KW-0603">Photosystem I</keyword>
<feature type="binding site" description="axial binding residue" evidence="6">
    <location>
        <position position="151"/>
    </location>
    <ligand>
        <name>chlorophyll b</name>
        <dbReference type="ChEBI" id="CHEBI:61721"/>
        <label>1</label>
    </ligand>
    <ligandPart>
        <name>Mg</name>
        <dbReference type="ChEBI" id="CHEBI:25107"/>
    </ligandPart>
</feature>
<evidence type="ECO:0000256" key="7">
    <source>
        <dbReference type="RuleBase" id="RU363080"/>
    </source>
</evidence>